<dbReference type="EMBL" id="MN738786">
    <property type="protein sequence ID" value="QHT36744.1"/>
    <property type="molecule type" value="Genomic_DNA"/>
</dbReference>
<feature type="compositionally biased region" description="Basic residues" evidence="1">
    <location>
        <begin position="1"/>
        <end position="41"/>
    </location>
</feature>
<name>A0A6C0F6G6_9ZZZZ</name>
<organism evidence="2">
    <name type="scientific">viral metagenome</name>
    <dbReference type="NCBI Taxonomy" id="1070528"/>
    <lineage>
        <taxon>unclassified sequences</taxon>
        <taxon>metagenomes</taxon>
        <taxon>organismal metagenomes</taxon>
    </lineage>
</organism>
<dbReference type="AlphaFoldDB" id="A0A6C0F6G6"/>
<evidence type="ECO:0000256" key="1">
    <source>
        <dbReference type="SAM" id="MobiDB-lite"/>
    </source>
</evidence>
<feature type="compositionally biased region" description="Polar residues" evidence="1">
    <location>
        <begin position="127"/>
        <end position="142"/>
    </location>
</feature>
<protein>
    <submittedName>
        <fullName evidence="2">Uncharacterized protein</fullName>
    </submittedName>
</protein>
<accession>A0A6C0F6G6</accession>
<proteinExistence type="predicted"/>
<reference evidence="2" key="1">
    <citation type="journal article" date="2020" name="Nature">
        <title>Giant virus diversity and host interactions through global metagenomics.</title>
        <authorList>
            <person name="Schulz F."/>
            <person name="Roux S."/>
            <person name="Paez-Espino D."/>
            <person name="Jungbluth S."/>
            <person name="Walsh D.A."/>
            <person name="Denef V.J."/>
            <person name="McMahon K.D."/>
            <person name="Konstantinidis K.T."/>
            <person name="Eloe-Fadrosh E.A."/>
            <person name="Kyrpides N.C."/>
            <person name="Woyke T."/>
        </authorList>
    </citation>
    <scope>NUCLEOTIDE SEQUENCE</scope>
    <source>
        <strain evidence="2">GVMAG-S-ERX555967-130</strain>
    </source>
</reference>
<feature type="region of interest" description="Disordered" evidence="1">
    <location>
        <begin position="1"/>
        <end position="58"/>
    </location>
</feature>
<feature type="region of interest" description="Disordered" evidence="1">
    <location>
        <begin position="127"/>
        <end position="163"/>
    </location>
</feature>
<sequence length="257" mass="29116">MRKKASYKRSLSNKKRPKKPRSKKSRSKRNLKHTPRTSKKRGQMERRKSTRGSVAAARYPETRIYDRFRSVIAADKRPNTNIDKICTYFEKKNIPYVILPDKIIQGKHCIVISEDHTHAGFFDGESLWNSNDEPGSDGTNNGDGFDDLKMKISPQGKGDEKASKTTLIASVPRGFTRCKGPGKSHNMQGLALDSKGHIIPDDMLGKVTDEGGQCFLLALGYYQYAVKQKKDLCEIVNKSHVDVMELAEKIFKRDLRI</sequence>
<evidence type="ECO:0000313" key="2">
    <source>
        <dbReference type="EMBL" id="QHT36744.1"/>
    </source>
</evidence>